<keyword evidence="6" id="KW-0325">Glycoprotein</keyword>
<evidence type="ECO:0000256" key="5">
    <source>
        <dbReference type="ARBA" id="ARBA00023136"/>
    </source>
</evidence>
<dbReference type="InterPro" id="IPR032675">
    <property type="entry name" value="LRR_dom_sf"/>
</dbReference>
<evidence type="ECO:0000256" key="7">
    <source>
        <dbReference type="SAM" id="Phobius"/>
    </source>
</evidence>
<dbReference type="PANTHER" id="PTHR48063">
    <property type="entry name" value="LRR RECEPTOR-LIKE KINASE"/>
    <property type="match status" value="1"/>
</dbReference>
<reference evidence="9" key="1">
    <citation type="journal article" date="2012" name="Nature">
        <title>A physical, genetic and functional sequence assembly of the barley genome.</title>
        <authorList>
            <consortium name="The International Barley Genome Sequencing Consortium"/>
            <person name="Mayer K.F."/>
            <person name="Waugh R."/>
            <person name="Brown J.W."/>
            <person name="Schulman A."/>
            <person name="Langridge P."/>
            <person name="Platzer M."/>
            <person name="Fincher G.B."/>
            <person name="Muehlbauer G.J."/>
            <person name="Sato K."/>
            <person name="Close T.J."/>
            <person name="Wise R.P."/>
            <person name="Stein N."/>
        </authorList>
    </citation>
    <scope>NUCLEOTIDE SEQUENCE [LARGE SCALE GENOMIC DNA]</scope>
    <source>
        <strain evidence="9">cv. Morex</strain>
    </source>
</reference>
<evidence type="ECO:0000256" key="4">
    <source>
        <dbReference type="ARBA" id="ARBA00022989"/>
    </source>
</evidence>
<evidence type="ECO:0000256" key="3">
    <source>
        <dbReference type="ARBA" id="ARBA00022729"/>
    </source>
</evidence>
<evidence type="ECO:0000313" key="9">
    <source>
        <dbReference type="Proteomes" id="UP000011116"/>
    </source>
</evidence>
<dbReference type="EnsemblPlants" id="HORVU.MOREX.r3.5HG0500040.1">
    <property type="protein sequence ID" value="HORVU.MOREX.r3.5HG0500040.1.CDS1"/>
    <property type="gene ID" value="HORVU.MOREX.r3.5HG0500040"/>
</dbReference>
<evidence type="ECO:0000313" key="8">
    <source>
        <dbReference type="EnsemblPlants" id="HORVU.MOREX.r3.5HG0500040.1.CDS1"/>
    </source>
</evidence>
<protein>
    <submittedName>
        <fullName evidence="8">Uncharacterized protein</fullName>
    </submittedName>
</protein>
<keyword evidence="4 7" id="KW-1133">Transmembrane helix</keyword>
<keyword evidence="3" id="KW-0732">Signal</keyword>
<organism evidence="8 9">
    <name type="scientific">Hordeum vulgare subsp. vulgare</name>
    <name type="common">Domesticated barley</name>
    <dbReference type="NCBI Taxonomy" id="112509"/>
    <lineage>
        <taxon>Eukaryota</taxon>
        <taxon>Viridiplantae</taxon>
        <taxon>Streptophyta</taxon>
        <taxon>Embryophyta</taxon>
        <taxon>Tracheophyta</taxon>
        <taxon>Spermatophyta</taxon>
        <taxon>Magnoliopsida</taxon>
        <taxon>Liliopsida</taxon>
        <taxon>Poales</taxon>
        <taxon>Poaceae</taxon>
        <taxon>BOP clade</taxon>
        <taxon>Pooideae</taxon>
        <taxon>Triticodae</taxon>
        <taxon>Triticeae</taxon>
        <taxon>Hordeinae</taxon>
        <taxon>Hordeum</taxon>
    </lineage>
</organism>
<sequence>MTMLSKMNLSYNNLSGKIPTGNQLQTLIDPASSYIGNKYLCGPPLSRNCSGPKVFGGDLDEHQAEARFFYLGLATGFILGLWVVFVVFLFCKRCRVAYFQLFDKLLHAIQAFMA</sequence>
<reference evidence="8" key="3">
    <citation type="submission" date="2022-01" db="UniProtKB">
        <authorList>
            <consortium name="EnsemblPlants"/>
        </authorList>
    </citation>
    <scope>IDENTIFICATION</scope>
    <source>
        <strain evidence="8">subsp. vulgare</strain>
    </source>
</reference>
<proteinExistence type="predicted"/>
<dbReference type="Proteomes" id="UP000011116">
    <property type="component" value="Chromosome 5H"/>
</dbReference>
<keyword evidence="2 7" id="KW-0812">Transmembrane</keyword>
<keyword evidence="9" id="KW-1185">Reference proteome</keyword>
<dbReference type="Gramene" id="HORVU.MOREX.r3.5HG0500040.1">
    <property type="protein sequence ID" value="HORVU.MOREX.r3.5HG0500040.1.CDS1"/>
    <property type="gene ID" value="HORVU.MOREX.r3.5HG0500040"/>
</dbReference>
<name>A0A8I6YIT3_HORVV</name>
<reference evidence="8" key="2">
    <citation type="submission" date="2020-10" db="EMBL/GenBank/DDBJ databases">
        <authorList>
            <person name="Scholz U."/>
            <person name="Mascher M."/>
            <person name="Fiebig A."/>
        </authorList>
    </citation>
    <scope>NUCLEOTIDE SEQUENCE [LARGE SCALE GENOMIC DNA]</scope>
    <source>
        <strain evidence="8">cv. Morex</strain>
    </source>
</reference>
<evidence type="ECO:0000256" key="2">
    <source>
        <dbReference type="ARBA" id="ARBA00022692"/>
    </source>
</evidence>
<accession>A0A8I6YIT3</accession>
<dbReference type="GO" id="GO:0016020">
    <property type="term" value="C:membrane"/>
    <property type="evidence" value="ECO:0007669"/>
    <property type="project" value="UniProtKB-SubCell"/>
</dbReference>
<dbReference type="SMR" id="A0A8I6YIT3"/>
<keyword evidence="5 7" id="KW-0472">Membrane</keyword>
<feature type="transmembrane region" description="Helical" evidence="7">
    <location>
        <begin position="68"/>
        <end position="91"/>
    </location>
</feature>
<evidence type="ECO:0000256" key="6">
    <source>
        <dbReference type="ARBA" id="ARBA00023180"/>
    </source>
</evidence>
<dbReference type="InterPro" id="IPR046956">
    <property type="entry name" value="RLP23-like"/>
</dbReference>
<evidence type="ECO:0000256" key="1">
    <source>
        <dbReference type="ARBA" id="ARBA00004479"/>
    </source>
</evidence>
<dbReference type="Gene3D" id="3.80.10.10">
    <property type="entry name" value="Ribonuclease Inhibitor"/>
    <property type="match status" value="1"/>
</dbReference>
<comment type="subcellular location">
    <subcellularLocation>
        <location evidence="1">Membrane</location>
        <topology evidence="1">Single-pass type I membrane protein</topology>
    </subcellularLocation>
</comment>
<dbReference type="PANTHER" id="PTHR48063:SF50">
    <property type="entry name" value="HCRVF1 PROTEIN-LIKE"/>
    <property type="match status" value="1"/>
</dbReference>
<dbReference type="Gramene" id="HORVU.MOREX.r2.5HG0415000.1">
    <property type="protein sequence ID" value="HORVU.MOREX.r2.5HG0415000.1.CDS.1"/>
    <property type="gene ID" value="HORVU.MOREX.r2.5HG0415000"/>
</dbReference>
<dbReference type="AlphaFoldDB" id="A0A8I6YIT3"/>